<protein>
    <submittedName>
        <fullName evidence="1">Uncharacterized protein</fullName>
    </submittedName>
</protein>
<feature type="non-terminal residue" evidence="1">
    <location>
        <position position="1"/>
    </location>
</feature>
<dbReference type="Proteomes" id="UP000601435">
    <property type="component" value="Unassembled WGS sequence"/>
</dbReference>
<organism evidence="1 2">
    <name type="scientific">Symbiodinium necroappetens</name>
    <dbReference type="NCBI Taxonomy" id="1628268"/>
    <lineage>
        <taxon>Eukaryota</taxon>
        <taxon>Sar</taxon>
        <taxon>Alveolata</taxon>
        <taxon>Dinophyceae</taxon>
        <taxon>Suessiales</taxon>
        <taxon>Symbiodiniaceae</taxon>
        <taxon>Symbiodinium</taxon>
    </lineage>
</organism>
<accession>A0A812JST3</accession>
<reference evidence="1" key="1">
    <citation type="submission" date="2021-02" db="EMBL/GenBank/DDBJ databases">
        <authorList>
            <person name="Dougan E. K."/>
            <person name="Rhodes N."/>
            <person name="Thang M."/>
            <person name="Chan C."/>
        </authorList>
    </citation>
    <scope>NUCLEOTIDE SEQUENCE</scope>
</reference>
<proteinExistence type="predicted"/>
<sequence>GSRRRSARAVPARMWFSSSGTAASEAPSPQWAWRPWDGTDMKARKIVRALAARWSEWRNEWEAPR</sequence>
<evidence type="ECO:0000313" key="2">
    <source>
        <dbReference type="Proteomes" id="UP000601435"/>
    </source>
</evidence>
<gene>
    <name evidence="1" type="ORF">SNEC2469_LOCUS2035</name>
</gene>
<feature type="non-terminal residue" evidence="1">
    <location>
        <position position="65"/>
    </location>
</feature>
<dbReference type="AlphaFoldDB" id="A0A812JST3"/>
<evidence type="ECO:0000313" key="1">
    <source>
        <dbReference type="EMBL" id="CAE7209577.1"/>
    </source>
</evidence>
<comment type="caution">
    <text evidence="1">The sequence shown here is derived from an EMBL/GenBank/DDBJ whole genome shotgun (WGS) entry which is preliminary data.</text>
</comment>
<dbReference type="EMBL" id="CAJNJA010006384">
    <property type="protein sequence ID" value="CAE7209577.1"/>
    <property type="molecule type" value="Genomic_DNA"/>
</dbReference>
<keyword evidence="2" id="KW-1185">Reference proteome</keyword>
<name>A0A812JST3_9DINO</name>